<comment type="subcellular location">
    <subcellularLocation>
        <location evidence="1 6">Membrane</location>
        <topology evidence="1 6">Multi-pass membrane protein</topology>
    </subcellularLocation>
</comment>
<accession>A0A336L7J6</accession>
<dbReference type="GO" id="GO:0005886">
    <property type="term" value="C:plasma membrane"/>
    <property type="evidence" value="ECO:0007669"/>
    <property type="project" value="TreeGrafter"/>
</dbReference>
<dbReference type="EMBL" id="UFQT01001877">
    <property type="protein sequence ID" value="SSX32080.1"/>
    <property type="molecule type" value="Genomic_DNA"/>
</dbReference>
<evidence type="ECO:0000313" key="7">
    <source>
        <dbReference type="EMBL" id="SSX12637.1"/>
    </source>
</evidence>
<name>A0A336L7J6_CULSO</name>
<dbReference type="EMBL" id="UFQS01001877">
    <property type="protein sequence ID" value="SSX12637.1"/>
    <property type="molecule type" value="Genomic_DNA"/>
</dbReference>
<dbReference type="FunFam" id="1.10.1450.10:FF:000028">
    <property type="entry name" value="Tetraspanin"/>
    <property type="match status" value="1"/>
</dbReference>
<keyword evidence="3 6" id="KW-0812">Transmembrane</keyword>
<proteinExistence type="inferred from homology"/>
<feature type="transmembrane region" description="Helical" evidence="6">
    <location>
        <begin position="12"/>
        <end position="36"/>
    </location>
</feature>
<dbReference type="EMBL" id="UFQT01001971">
    <property type="protein sequence ID" value="SSX32244.1"/>
    <property type="molecule type" value="Genomic_DNA"/>
</dbReference>
<reference evidence="7" key="1">
    <citation type="submission" date="2018-04" db="EMBL/GenBank/DDBJ databases">
        <authorList>
            <person name="Go L.Y."/>
            <person name="Mitchell J.A."/>
        </authorList>
    </citation>
    <scope>NUCLEOTIDE SEQUENCE</scope>
    <source>
        <tissue evidence="7">Whole organism</tissue>
    </source>
</reference>
<dbReference type="PRINTS" id="PR00259">
    <property type="entry name" value="TMFOUR"/>
</dbReference>
<comment type="similarity">
    <text evidence="2 6">Belongs to the tetraspanin (TM4SF) family.</text>
</comment>
<dbReference type="InterPro" id="IPR000301">
    <property type="entry name" value="Tetraspanin_animals"/>
</dbReference>
<dbReference type="Gene3D" id="1.10.1450.10">
    <property type="entry name" value="Tetraspanin"/>
    <property type="match status" value="1"/>
</dbReference>
<dbReference type="EMBL" id="UFQS01001971">
    <property type="protein sequence ID" value="SSX12802.1"/>
    <property type="molecule type" value="Genomic_DNA"/>
</dbReference>
<dbReference type="InterPro" id="IPR018499">
    <property type="entry name" value="Tetraspanin/Peripherin"/>
</dbReference>
<dbReference type="InterPro" id="IPR008952">
    <property type="entry name" value="Tetraspanin_EC2_sf"/>
</dbReference>
<evidence type="ECO:0000313" key="8">
    <source>
        <dbReference type="EMBL" id="SSX12802.1"/>
    </source>
</evidence>
<gene>
    <name evidence="7" type="primary">CSON004444</name>
    <name evidence="8" type="synonym">CSON004757</name>
</gene>
<dbReference type="VEuPathDB" id="VectorBase:CSON004444"/>
<keyword evidence="5 6" id="KW-0472">Membrane</keyword>
<feature type="transmembrane region" description="Helical" evidence="6">
    <location>
        <begin position="56"/>
        <end position="77"/>
    </location>
</feature>
<dbReference type="VEuPathDB" id="VectorBase:CSON004757"/>
<reference evidence="9" key="2">
    <citation type="submission" date="2018-07" db="EMBL/GenBank/DDBJ databases">
        <authorList>
            <person name="Quirk P.G."/>
            <person name="Krulwich T.A."/>
        </authorList>
    </citation>
    <scope>NUCLEOTIDE SEQUENCE</scope>
</reference>
<keyword evidence="4 6" id="KW-1133">Transmembrane helix</keyword>
<evidence type="ECO:0000256" key="5">
    <source>
        <dbReference type="ARBA" id="ARBA00023136"/>
    </source>
</evidence>
<dbReference type="SUPFAM" id="SSF48652">
    <property type="entry name" value="Tetraspanin"/>
    <property type="match status" value="1"/>
</dbReference>
<dbReference type="PIRSF" id="PIRSF002419">
    <property type="entry name" value="Tetraspanin"/>
    <property type="match status" value="1"/>
</dbReference>
<evidence type="ECO:0000256" key="1">
    <source>
        <dbReference type="ARBA" id="ARBA00004141"/>
    </source>
</evidence>
<organism evidence="7">
    <name type="scientific">Culicoides sonorensis</name>
    <name type="common">Biting midge</name>
    <dbReference type="NCBI Taxonomy" id="179676"/>
    <lineage>
        <taxon>Eukaryota</taxon>
        <taxon>Metazoa</taxon>
        <taxon>Ecdysozoa</taxon>
        <taxon>Arthropoda</taxon>
        <taxon>Hexapoda</taxon>
        <taxon>Insecta</taxon>
        <taxon>Pterygota</taxon>
        <taxon>Neoptera</taxon>
        <taxon>Endopterygota</taxon>
        <taxon>Diptera</taxon>
        <taxon>Nematocera</taxon>
        <taxon>Chironomoidea</taxon>
        <taxon>Ceratopogonidae</taxon>
        <taxon>Ceratopogoninae</taxon>
        <taxon>Culicoides</taxon>
        <taxon>Monoculicoides</taxon>
    </lineage>
</organism>
<evidence type="ECO:0000256" key="3">
    <source>
        <dbReference type="ARBA" id="ARBA00022692"/>
    </source>
</evidence>
<dbReference type="AlphaFoldDB" id="A0A336L7J6"/>
<dbReference type="PANTHER" id="PTHR19282:SF478">
    <property type="entry name" value="TETRASPANIN"/>
    <property type="match status" value="1"/>
</dbReference>
<evidence type="ECO:0000313" key="9">
    <source>
        <dbReference type="EMBL" id="SSX32080.1"/>
    </source>
</evidence>
<protein>
    <recommendedName>
        <fullName evidence="6">Tetraspanin</fullName>
    </recommendedName>
</protein>
<dbReference type="PANTHER" id="PTHR19282">
    <property type="entry name" value="TETRASPANIN"/>
    <property type="match status" value="1"/>
</dbReference>
<feature type="transmembrane region" description="Helical" evidence="6">
    <location>
        <begin position="84"/>
        <end position="107"/>
    </location>
</feature>
<sequence>MGKTGYTCIRKTFCSLNILIWICGSCFLGLGLWLRLSYEGYATLLPENPGLSADCVLMTFGVLSLVISFFGCCGSWFQSRCMLSIYISLVVVLFLSEFLLGSIAFVFRGGIGRTISNDLKYGIEKHYNVSDRGSLIAPSVAVIYDQLQTQFKCCGVHSYEDWYDISSWPKERWVPKSCCKPKLIDNFNYQDGSGDDAGYVDCTKAKDPSLWWEQSCSKALQIWFVQRLHVVGSIALGIAFLQLFGLIASMLLFCTIKHIKKSETYKSYSPQVDTSIQRNSHTTAYMDE</sequence>
<dbReference type="Pfam" id="PF00335">
    <property type="entry name" value="Tetraspanin"/>
    <property type="match status" value="1"/>
</dbReference>
<evidence type="ECO:0000256" key="4">
    <source>
        <dbReference type="ARBA" id="ARBA00022989"/>
    </source>
</evidence>
<evidence type="ECO:0000256" key="2">
    <source>
        <dbReference type="ARBA" id="ARBA00006840"/>
    </source>
</evidence>
<evidence type="ECO:0000256" key="6">
    <source>
        <dbReference type="RuleBase" id="RU361218"/>
    </source>
</evidence>
<dbReference type="OMA" id="CNREINI"/>
<feature type="transmembrane region" description="Helical" evidence="6">
    <location>
        <begin position="234"/>
        <end position="256"/>
    </location>
</feature>